<dbReference type="AlphaFoldDB" id="A0A8S0SMW8"/>
<keyword evidence="2" id="KW-1185">Reference proteome</keyword>
<gene>
    <name evidence="1" type="ORF">OLEA9_A097544</name>
</gene>
<reference evidence="1 2" key="1">
    <citation type="submission" date="2019-12" db="EMBL/GenBank/DDBJ databases">
        <authorList>
            <person name="Alioto T."/>
            <person name="Alioto T."/>
            <person name="Gomez Garrido J."/>
        </authorList>
    </citation>
    <scope>NUCLEOTIDE SEQUENCE [LARGE SCALE GENOMIC DNA]</scope>
</reference>
<proteinExistence type="predicted"/>
<evidence type="ECO:0000313" key="1">
    <source>
        <dbReference type="EMBL" id="CAA2993862.1"/>
    </source>
</evidence>
<dbReference type="Proteomes" id="UP000594638">
    <property type="component" value="Unassembled WGS sequence"/>
</dbReference>
<organism evidence="1 2">
    <name type="scientific">Olea europaea subsp. europaea</name>
    <dbReference type="NCBI Taxonomy" id="158383"/>
    <lineage>
        <taxon>Eukaryota</taxon>
        <taxon>Viridiplantae</taxon>
        <taxon>Streptophyta</taxon>
        <taxon>Embryophyta</taxon>
        <taxon>Tracheophyta</taxon>
        <taxon>Spermatophyta</taxon>
        <taxon>Magnoliopsida</taxon>
        <taxon>eudicotyledons</taxon>
        <taxon>Gunneridae</taxon>
        <taxon>Pentapetalae</taxon>
        <taxon>asterids</taxon>
        <taxon>lamiids</taxon>
        <taxon>Lamiales</taxon>
        <taxon>Oleaceae</taxon>
        <taxon>Oleeae</taxon>
        <taxon>Olea</taxon>
    </lineage>
</organism>
<dbReference type="EMBL" id="CACTIH010005459">
    <property type="protein sequence ID" value="CAA2993862.1"/>
    <property type="molecule type" value="Genomic_DNA"/>
</dbReference>
<protein>
    <submittedName>
        <fullName evidence="1">Uncharacterized protein</fullName>
    </submittedName>
</protein>
<evidence type="ECO:0000313" key="2">
    <source>
        <dbReference type="Proteomes" id="UP000594638"/>
    </source>
</evidence>
<accession>A0A8S0SMW8</accession>
<name>A0A8S0SMW8_OLEEU</name>
<comment type="caution">
    <text evidence="1">The sequence shown here is derived from an EMBL/GenBank/DDBJ whole genome shotgun (WGS) entry which is preliminary data.</text>
</comment>
<dbReference type="Gramene" id="OE9A097544T1">
    <property type="protein sequence ID" value="OE9A097544C1"/>
    <property type="gene ID" value="OE9A097544"/>
</dbReference>
<sequence length="142" mass="16430">MTLCRFLFRSIYRHSIVNLLQTPISATTSPIIAVINPNLDSQHATTSAFSITHRELYCCHDTLSCNLFRTTPSIPYCSYDFFFIEEMTTKRLQRKYHLLIEPTFYALCPNPTFHSSQISNSCSSVINVNGEIEKRENRGRER</sequence>